<comment type="caution">
    <text evidence="2">The sequence shown here is derived from an EMBL/GenBank/DDBJ whole genome shotgun (WGS) entry which is preliminary data.</text>
</comment>
<sequence>MNHRSIPSLSSSISSSENNTPRTSSSSCSTTNNYYLYQNFNASTMRSTTPTKLTHTSSLKVNNSTNVQEAQCKRYSEPLVPVKRWDDSQLEMELAEDDLIMDKKKNKVRRNSSLRFKQSYIIDKFRQHHRQEETKKKTVKFTRPFKKLYDWLF</sequence>
<evidence type="ECO:0000313" key="2">
    <source>
        <dbReference type="EMBL" id="GAA5796742.1"/>
    </source>
</evidence>
<keyword evidence="3" id="KW-1185">Reference proteome</keyword>
<organism evidence="2 3">
    <name type="scientific">Helicostylum pulchrum</name>
    <dbReference type="NCBI Taxonomy" id="562976"/>
    <lineage>
        <taxon>Eukaryota</taxon>
        <taxon>Fungi</taxon>
        <taxon>Fungi incertae sedis</taxon>
        <taxon>Mucoromycota</taxon>
        <taxon>Mucoromycotina</taxon>
        <taxon>Mucoromycetes</taxon>
        <taxon>Mucorales</taxon>
        <taxon>Mucorineae</taxon>
        <taxon>Mucoraceae</taxon>
        <taxon>Helicostylum</taxon>
    </lineage>
</organism>
<reference evidence="2 3" key="1">
    <citation type="submission" date="2024-04" db="EMBL/GenBank/DDBJ databases">
        <title>genome sequences of Mucor flavus KT1a and Helicostylum pulchrum KT1b strains isolation_sourced from the surface of a dry-aged beef.</title>
        <authorList>
            <person name="Toyotome T."/>
            <person name="Hosono M."/>
            <person name="Torimaru M."/>
            <person name="Fukuda K."/>
            <person name="Mikami N."/>
        </authorList>
    </citation>
    <scope>NUCLEOTIDE SEQUENCE [LARGE SCALE GENOMIC DNA]</scope>
    <source>
        <strain evidence="2 3">KT1b</strain>
    </source>
</reference>
<accession>A0ABP9XPR3</accession>
<proteinExistence type="predicted"/>
<name>A0ABP9XPR3_9FUNG</name>
<dbReference type="Proteomes" id="UP001476247">
    <property type="component" value="Unassembled WGS sequence"/>
</dbReference>
<feature type="region of interest" description="Disordered" evidence="1">
    <location>
        <begin position="1"/>
        <end position="28"/>
    </location>
</feature>
<protein>
    <submittedName>
        <fullName evidence="2">Uncharacterized protein</fullName>
    </submittedName>
</protein>
<dbReference type="EMBL" id="BAABUJ010000006">
    <property type="protein sequence ID" value="GAA5796742.1"/>
    <property type="molecule type" value="Genomic_DNA"/>
</dbReference>
<gene>
    <name evidence="2" type="ORF">HPULCUR_002117</name>
</gene>
<evidence type="ECO:0000313" key="3">
    <source>
        <dbReference type="Proteomes" id="UP001476247"/>
    </source>
</evidence>
<evidence type="ECO:0000256" key="1">
    <source>
        <dbReference type="SAM" id="MobiDB-lite"/>
    </source>
</evidence>